<accession>A0A1Y4DGC1</accession>
<evidence type="ECO:0000313" key="2">
    <source>
        <dbReference type="EMBL" id="OUO57702.1"/>
    </source>
</evidence>
<dbReference type="Proteomes" id="UP000196368">
    <property type="component" value="Unassembled WGS sequence"/>
</dbReference>
<proteinExistence type="predicted"/>
<dbReference type="AlphaFoldDB" id="A0A1Y4DGC1"/>
<dbReference type="Pfam" id="PF13399">
    <property type="entry name" value="LytR_C"/>
    <property type="match status" value="1"/>
</dbReference>
<evidence type="ECO:0000259" key="1">
    <source>
        <dbReference type="Pfam" id="PF13399"/>
    </source>
</evidence>
<keyword evidence="3" id="KW-1185">Reference proteome</keyword>
<reference evidence="3" key="1">
    <citation type="submission" date="2017-04" db="EMBL/GenBank/DDBJ databases">
        <title>Function of individual gut microbiota members based on whole genome sequencing of pure cultures obtained from chicken caecum.</title>
        <authorList>
            <person name="Medvecky M."/>
            <person name="Cejkova D."/>
            <person name="Polansky O."/>
            <person name="Karasova D."/>
            <person name="Kubasova T."/>
            <person name="Cizek A."/>
            <person name="Rychlik I."/>
        </authorList>
    </citation>
    <scope>NUCLEOTIDE SEQUENCE [LARGE SCALE GENOMIC DNA]</scope>
    <source>
        <strain evidence="3">An273</strain>
    </source>
</reference>
<feature type="domain" description="LytR/CpsA/Psr regulator C-terminal" evidence="1">
    <location>
        <begin position="196"/>
        <end position="287"/>
    </location>
</feature>
<sequence>MEPSYKTRKIIERCLLVLLAGVLVWAGAAQFSSPLAQALIRHDASEIQLTVLTSPAMKFSYNPATQKAVVAVSSEKRSSKKHGSYTPEKGERFFIPQTEKREDFWNHFKHNLSSWRYNPLLAARTGWEYLTAWHDRRTNISPAEFLLLALELSKLDAADFAVRLPAASKSKRVRTPAPLPEIEDMAPLAVKDRPIVVEIFNASGKRGLALALTQYLREQNEKGLLRVDVLQYDNYPSYQEQSFIVDYSGRLVQVKQLSLAIGINSEIKSENAANAICDTRIVLGKDFEMPL</sequence>
<comment type="caution">
    <text evidence="2">The sequence shown here is derived from an EMBL/GenBank/DDBJ whole genome shotgun (WGS) entry which is preliminary data.</text>
</comment>
<evidence type="ECO:0000313" key="3">
    <source>
        <dbReference type="Proteomes" id="UP000196368"/>
    </source>
</evidence>
<gene>
    <name evidence="2" type="ORF">B5F75_00335</name>
</gene>
<dbReference type="InterPro" id="IPR027381">
    <property type="entry name" value="LytR/CpsA/Psr_C"/>
</dbReference>
<dbReference type="OrthoDB" id="9841146at2"/>
<dbReference type="EMBL" id="NFJD01000001">
    <property type="protein sequence ID" value="OUO57702.1"/>
    <property type="molecule type" value="Genomic_DNA"/>
</dbReference>
<dbReference type="RefSeq" id="WP_087287546.1">
    <property type="nucleotide sequence ID" value="NZ_NFJD01000001.1"/>
</dbReference>
<protein>
    <recommendedName>
        <fullName evidence="1">LytR/CpsA/Psr regulator C-terminal domain-containing protein</fullName>
    </recommendedName>
</protein>
<name>A0A1Y4DGC1_9BACT</name>
<organism evidence="2 3">
    <name type="scientific">Candidatus Avelusimicrobium gallicola</name>
    <dbReference type="NCBI Taxonomy" id="2562704"/>
    <lineage>
        <taxon>Bacteria</taxon>
        <taxon>Pseudomonadati</taxon>
        <taxon>Elusimicrobiota</taxon>
        <taxon>Elusimicrobia</taxon>
        <taxon>Elusimicrobiales</taxon>
        <taxon>Elusimicrobiaceae</taxon>
        <taxon>Candidatus Avelusimicrobium</taxon>
    </lineage>
</organism>